<evidence type="ECO:0000256" key="1">
    <source>
        <dbReference type="SAM" id="MobiDB-lite"/>
    </source>
</evidence>
<reference evidence="3" key="1">
    <citation type="submission" date="2017-09" db="EMBL/GenBank/DDBJ databases">
        <authorList>
            <person name="Varghese N."/>
            <person name="Submissions S."/>
        </authorList>
    </citation>
    <scope>NUCLEOTIDE SEQUENCE [LARGE SCALE GENOMIC DNA]</scope>
    <source>
        <strain evidence="3">CGMCC 1.8913</strain>
    </source>
</reference>
<feature type="region of interest" description="Disordered" evidence="1">
    <location>
        <begin position="35"/>
        <end position="54"/>
    </location>
</feature>
<dbReference type="Proteomes" id="UP000219356">
    <property type="component" value="Unassembled WGS sequence"/>
</dbReference>
<sequence>MISKGENYMKQFIVVILAIFIFSSLAPSYASALSSQNSKELTTSEEPSNQVEGETLELEDTSVEIQSNEENDTAYIDTTINSENLDVQSELELDLDEGGMLLNVESEDENGEIQSQEYEVVIHDINGEDFKASLFDTTTGEEYEVNTEELQASWIPLVIIAIHAARFGVKYAIKKYGKSAVSKATKQYGKKASASSLKKVKFANSKTFDRHWRDHKKEFPGYTKNRYLTRAQSLAGTTGKHILTKKRSNGDILKYNKNTNELLILNKNDTIKTLFKPKHPNKSAGYQYFKKQ</sequence>
<organism evidence="2 3">
    <name type="scientific">Terribacillus aidingensis</name>
    <dbReference type="NCBI Taxonomy" id="586416"/>
    <lineage>
        <taxon>Bacteria</taxon>
        <taxon>Bacillati</taxon>
        <taxon>Bacillota</taxon>
        <taxon>Bacilli</taxon>
        <taxon>Bacillales</taxon>
        <taxon>Bacillaceae</taxon>
        <taxon>Terribacillus</taxon>
    </lineage>
</organism>
<feature type="compositionally biased region" description="Polar residues" evidence="1">
    <location>
        <begin position="36"/>
        <end position="52"/>
    </location>
</feature>
<proteinExistence type="predicted"/>
<evidence type="ECO:0000313" key="2">
    <source>
        <dbReference type="EMBL" id="SNZ16053.1"/>
    </source>
</evidence>
<keyword evidence="3" id="KW-1185">Reference proteome</keyword>
<evidence type="ECO:0000313" key="3">
    <source>
        <dbReference type="Proteomes" id="UP000219356"/>
    </source>
</evidence>
<dbReference type="AlphaFoldDB" id="A0A285P4F7"/>
<accession>A0A285P4F7</accession>
<protein>
    <submittedName>
        <fullName evidence="2">Uncharacterized protein</fullName>
    </submittedName>
</protein>
<dbReference type="NCBIfam" id="NF038340">
    <property type="entry name" value="SAR2788_fam"/>
    <property type="match status" value="1"/>
</dbReference>
<name>A0A285P4F7_9BACI</name>
<dbReference type="EMBL" id="OBEK01000004">
    <property type="protein sequence ID" value="SNZ16053.1"/>
    <property type="molecule type" value="Genomic_DNA"/>
</dbReference>
<gene>
    <name evidence="2" type="ORF">SAMN05421503_2843</name>
</gene>